<dbReference type="Proteomes" id="UP000266841">
    <property type="component" value="Unassembled WGS sequence"/>
</dbReference>
<organism evidence="1 2">
    <name type="scientific">Thalassiosira oceanica</name>
    <name type="common">Marine diatom</name>
    <dbReference type="NCBI Taxonomy" id="159749"/>
    <lineage>
        <taxon>Eukaryota</taxon>
        <taxon>Sar</taxon>
        <taxon>Stramenopiles</taxon>
        <taxon>Ochrophyta</taxon>
        <taxon>Bacillariophyta</taxon>
        <taxon>Coscinodiscophyceae</taxon>
        <taxon>Thalassiosirophycidae</taxon>
        <taxon>Thalassiosirales</taxon>
        <taxon>Thalassiosiraceae</taxon>
        <taxon>Thalassiosira</taxon>
    </lineage>
</organism>
<name>K0T1Y2_THAOC</name>
<feature type="non-terminal residue" evidence="1">
    <location>
        <position position="1"/>
    </location>
</feature>
<comment type="caution">
    <text evidence="1">The sequence shown here is derived from an EMBL/GenBank/DDBJ whole genome shotgun (WGS) entry which is preliminary data.</text>
</comment>
<evidence type="ECO:0000313" key="1">
    <source>
        <dbReference type="EMBL" id="EJK72643.1"/>
    </source>
</evidence>
<dbReference type="PANTHER" id="PTHR34309">
    <property type="entry name" value="SLR1406 PROTEIN"/>
    <property type="match status" value="1"/>
</dbReference>
<evidence type="ECO:0000313" key="2">
    <source>
        <dbReference type="Proteomes" id="UP000266841"/>
    </source>
</evidence>
<sequence>STKRVKPGDPVGPGGHLESDLAETILAAAQTVAVTNGWGATVAIVDGAGNPILIKRVLNAYPASFELALAKAKASAQYGKPTGNILECSDIPRGGSPLIIDNYTVGAIGVAGQKSTTNEIIANAGVTALSREIDPDNAVKVDVAQDSGAAMDTTAVVSGV</sequence>
<dbReference type="Gene3D" id="3.30.450.150">
    <property type="entry name" value="Haem-degrading domain"/>
    <property type="match status" value="2"/>
</dbReference>
<reference evidence="1 2" key="1">
    <citation type="journal article" date="2012" name="Genome Biol.">
        <title>Genome and low-iron response of an oceanic diatom adapted to chronic iron limitation.</title>
        <authorList>
            <person name="Lommer M."/>
            <person name="Specht M."/>
            <person name="Roy A.S."/>
            <person name="Kraemer L."/>
            <person name="Andreson R."/>
            <person name="Gutowska M.A."/>
            <person name="Wolf J."/>
            <person name="Bergner S.V."/>
            <person name="Schilhabel M.B."/>
            <person name="Klostermeier U.C."/>
            <person name="Beiko R.G."/>
            <person name="Rosenstiel P."/>
            <person name="Hippler M."/>
            <person name="Laroche J."/>
        </authorList>
    </citation>
    <scope>NUCLEOTIDE SEQUENCE [LARGE SCALE GENOMIC DNA]</scope>
    <source>
        <strain evidence="1 2">CCMP1005</strain>
    </source>
</reference>
<dbReference type="InterPro" id="IPR005624">
    <property type="entry name" value="PduO/GlcC-like"/>
</dbReference>
<protein>
    <recommendedName>
        <fullName evidence="3">Heme-binding protein</fullName>
    </recommendedName>
</protein>
<dbReference type="Pfam" id="PF03928">
    <property type="entry name" value="HbpS-like"/>
    <property type="match status" value="1"/>
</dbReference>
<dbReference type="InterPro" id="IPR052517">
    <property type="entry name" value="GlcG_carb_metab_protein"/>
</dbReference>
<dbReference type="SUPFAM" id="SSF143744">
    <property type="entry name" value="GlcG-like"/>
    <property type="match status" value="1"/>
</dbReference>
<dbReference type="eggNOG" id="ENOG502SMVS">
    <property type="taxonomic scope" value="Eukaryota"/>
</dbReference>
<accession>K0T1Y2</accession>
<dbReference type="EMBL" id="AGNL01005530">
    <property type="protein sequence ID" value="EJK72643.1"/>
    <property type="molecule type" value="Genomic_DNA"/>
</dbReference>
<gene>
    <name evidence="1" type="ORF">THAOC_05805</name>
</gene>
<dbReference type="PANTHER" id="PTHR34309:SF1">
    <property type="entry name" value="PROTEIN GLCG"/>
    <property type="match status" value="1"/>
</dbReference>
<evidence type="ECO:0008006" key="3">
    <source>
        <dbReference type="Google" id="ProtNLM"/>
    </source>
</evidence>
<dbReference type="AlphaFoldDB" id="K0T1Y2"/>
<proteinExistence type="predicted"/>
<dbReference type="InterPro" id="IPR038084">
    <property type="entry name" value="PduO/GlcC-like_sf"/>
</dbReference>
<keyword evidence="2" id="KW-1185">Reference proteome</keyword>